<name>A0A8E0RQC2_9TREM</name>
<comment type="similarity">
    <text evidence="2">Belongs to the TAF12 family.</text>
</comment>
<keyword evidence="6" id="KW-0539">Nucleus</keyword>
<keyword evidence="4" id="KW-0805">Transcription regulation</keyword>
<evidence type="ECO:0000256" key="1">
    <source>
        <dbReference type="ARBA" id="ARBA00004123"/>
    </source>
</evidence>
<evidence type="ECO:0000313" key="10">
    <source>
        <dbReference type="Proteomes" id="UP000728185"/>
    </source>
</evidence>
<feature type="domain" description="Transcription initiation factor TFIID subunit 12" evidence="8">
    <location>
        <begin position="382"/>
        <end position="446"/>
    </location>
</feature>
<dbReference type="Pfam" id="PF03847">
    <property type="entry name" value="TFIID_20kDa"/>
    <property type="match status" value="1"/>
</dbReference>
<dbReference type="PANTHER" id="PTHR12264:SF21">
    <property type="entry name" value="TRANSCRIPTION INITIATION FACTOR TFIID SUBUNIT 12"/>
    <property type="match status" value="1"/>
</dbReference>
<comment type="caution">
    <text evidence="9">The sequence shown here is derived from an EMBL/GenBank/DDBJ whole genome shotgun (WGS) entry which is preliminary data.</text>
</comment>
<feature type="compositionally biased region" description="Low complexity" evidence="7">
    <location>
        <begin position="313"/>
        <end position="344"/>
    </location>
</feature>
<dbReference type="Proteomes" id="UP000728185">
    <property type="component" value="Unassembled WGS sequence"/>
</dbReference>
<dbReference type="SUPFAM" id="SSF47113">
    <property type="entry name" value="Histone-fold"/>
    <property type="match status" value="1"/>
</dbReference>
<accession>A0A8E0RQC2</accession>
<comment type="subcellular location">
    <subcellularLocation>
        <location evidence="1">Nucleus</location>
    </subcellularLocation>
</comment>
<dbReference type="GO" id="GO:0000124">
    <property type="term" value="C:SAGA complex"/>
    <property type="evidence" value="ECO:0007669"/>
    <property type="project" value="InterPro"/>
</dbReference>
<keyword evidence="5" id="KW-0804">Transcription</keyword>
<evidence type="ECO:0000256" key="5">
    <source>
        <dbReference type="ARBA" id="ARBA00023163"/>
    </source>
</evidence>
<dbReference type="InterPro" id="IPR037794">
    <property type="entry name" value="TAF12"/>
</dbReference>
<keyword evidence="10" id="KW-1185">Reference proteome</keyword>
<dbReference type="GO" id="GO:0051123">
    <property type="term" value="P:RNA polymerase II preinitiation complex assembly"/>
    <property type="evidence" value="ECO:0007669"/>
    <property type="project" value="TreeGrafter"/>
</dbReference>
<dbReference type="GO" id="GO:0005669">
    <property type="term" value="C:transcription factor TFIID complex"/>
    <property type="evidence" value="ECO:0007669"/>
    <property type="project" value="InterPro"/>
</dbReference>
<reference evidence="9" key="1">
    <citation type="submission" date="2019-05" db="EMBL/GenBank/DDBJ databases">
        <title>Annotation for the trematode Fasciolopsis buski.</title>
        <authorList>
            <person name="Choi Y.-J."/>
        </authorList>
    </citation>
    <scope>NUCLEOTIDE SEQUENCE</scope>
    <source>
        <strain evidence="9">HT</strain>
        <tissue evidence="9">Whole worm</tissue>
    </source>
</reference>
<evidence type="ECO:0000256" key="3">
    <source>
        <dbReference type="ARBA" id="ARBA00017484"/>
    </source>
</evidence>
<evidence type="ECO:0000256" key="7">
    <source>
        <dbReference type="SAM" id="MobiDB-lite"/>
    </source>
</evidence>
<dbReference type="CDD" id="cd07981">
    <property type="entry name" value="HFD_TAF12"/>
    <property type="match status" value="1"/>
</dbReference>
<protein>
    <recommendedName>
        <fullName evidence="3">Transcription initiation factor TFIID subunit 12</fullName>
    </recommendedName>
</protein>
<feature type="region of interest" description="Disordered" evidence="7">
    <location>
        <begin position="313"/>
        <end position="381"/>
    </location>
</feature>
<evidence type="ECO:0000259" key="8">
    <source>
        <dbReference type="Pfam" id="PF03847"/>
    </source>
</evidence>
<sequence>MKAQGTPGLTTNPLLIQPGQTLQQANAMSTLQSAGTPIPHNVQVWTPSPSGPIGVSSLVPPRNSTNLVTLPPGQAVLMTNMVTTTNNPTMSMAVSSPMTRPQVHGSQMVHAGGTVVISSTASTMGDSIPSQLPTSTVIQGPNGPISVALSGGLLSSASVGSLTAAPTAYVSTNPGSLNPDSATHIPQFIDGSRTAQAHFATGTGFQNMVSSGPLVLDPNNIGISNPTTQTKLVGMTTVRSQTFVPPVSQQAVTRPFFPVSAPLDVNDSAVTFTSADLPQSETASTPTSTVVTVCSAESSNTIPSSPIPTAVSSPAFNSNSSTATTTPPVAVPPSTTQSSPIPTSANSPSNQTNQPSHDSSPTSKGSNELPVEPQPSAFTPSSLGQLMLDLDHQLQLDQDAQEVLVNLANEFLTSVAEKAQKLANHRNSSVIDAKDIHYCLERDWNITVPGYFPNDVSPRRAVLTEAHKQRLALIKKQIRKM</sequence>
<dbReference type="GO" id="GO:0046982">
    <property type="term" value="F:protein heterodimerization activity"/>
    <property type="evidence" value="ECO:0007669"/>
    <property type="project" value="InterPro"/>
</dbReference>
<dbReference type="InterPro" id="IPR003228">
    <property type="entry name" value="TFIID_TAF12_dom"/>
</dbReference>
<organism evidence="9 10">
    <name type="scientific">Fasciolopsis buskii</name>
    <dbReference type="NCBI Taxonomy" id="27845"/>
    <lineage>
        <taxon>Eukaryota</taxon>
        <taxon>Metazoa</taxon>
        <taxon>Spiralia</taxon>
        <taxon>Lophotrochozoa</taxon>
        <taxon>Platyhelminthes</taxon>
        <taxon>Trematoda</taxon>
        <taxon>Digenea</taxon>
        <taxon>Plagiorchiida</taxon>
        <taxon>Echinostomata</taxon>
        <taxon>Echinostomatoidea</taxon>
        <taxon>Fasciolidae</taxon>
        <taxon>Fasciolopsis</taxon>
    </lineage>
</organism>
<proteinExistence type="inferred from homology"/>
<dbReference type="EMBL" id="LUCM01009041">
    <property type="protein sequence ID" value="KAA0187544.1"/>
    <property type="molecule type" value="Genomic_DNA"/>
</dbReference>
<evidence type="ECO:0000313" key="9">
    <source>
        <dbReference type="EMBL" id="KAA0187544.1"/>
    </source>
</evidence>
<evidence type="ECO:0000256" key="6">
    <source>
        <dbReference type="ARBA" id="ARBA00023242"/>
    </source>
</evidence>
<dbReference type="PANTHER" id="PTHR12264">
    <property type="entry name" value="TRANSCRIPTION INITIATION FACTOR TFIID SUBUNIT 12"/>
    <property type="match status" value="1"/>
</dbReference>
<dbReference type="Gene3D" id="1.10.20.10">
    <property type="entry name" value="Histone, subunit A"/>
    <property type="match status" value="1"/>
</dbReference>
<dbReference type="OrthoDB" id="2193432at2759"/>
<dbReference type="GO" id="GO:0017025">
    <property type="term" value="F:TBP-class protein binding"/>
    <property type="evidence" value="ECO:0007669"/>
    <property type="project" value="TreeGrafter"/>
</dbReference>
<evidence type="ECO:0000256" key="4">
    <source>
        <dbReference type="ARBA" id="ARBA00023015"/>
    </source>
</evidence>
<feature type="compositionally biased region" description="Polar residues" evidence="7">
    <location>
        <begin position="345"/>
        <end position="366"/>
    </location>
</feature>
<gene>
    <name evidence="9" type="ORF">FBUS_09211</name>
</gene>
<dbReference type="AlphaFoldDB" id="A0A8E0RQC2"/>
<dbReference type="InterPro" id="IPR009072">
    <property type="entry name" value="Histone-fold"/>
</dbReference>
<dbReference type="GO" id="GO:0003677">
    <property type="term" value="F:DNA binding"/>
    <property type="evidence" value="ECO:0007669"/>
    <property type="project" value="TreeGrafter"/>
</dbReference>
<evidence type="ECO:0000256" key="2">
    <source>
        <dbReference type="ARBA" id="ARBA00007530"/>
    </source>
</evidence>